<dbReference type="STRING" id="393003.SAMN05660461_4819"/>
<proteinExistence type="predicted"/>
<dbReference type="RefSeq" id="WP_079472091.1">
    <property type="nucleotide sequence ID" value="NZ_FUZZ01000004.1"/>
</dbReference>
<evidence type="ECO:0000313" key="2">
    <source>
        <dbReference type="Proteomes" id="UP000190166"/>
    </source>
</evidence>
<sequence>MNSIYSLLVSSFLYLACTNAKPNQTNGKITGRWLPVKSVMSCVEDGKKTFDKTDSSFSPNDVMVFKDNGVLEDGGQRYEAYTIDLQTKQLTLQEGGGYGITFKIRTMNPEELVIFREDEEIFKNKKRQMKLEIYFRRI</sequence>
<reference evidence="1 2" key="1">
    <citation type="submission" date="2017-02" db="EMBL/GenBank/DDBJ databases">
        <authorList>
            <person name="Peterson S.W."/>
        </authorList>
    </citation>
    <scope>NUCLEOTIDE SEQUENCE [LARGE SCALE GENOMIC DNA]</scope>
    <source>
        <strain evidence="1 2">DSM 18108</strain>
    </source>
</reference>
<dbReference type="EMBL" id="FUZZ01000004">
    <property type="protein sequence ID" value="SKD08942.1"/>
    <property type="molecule type" value="Genomic_DNA"/>
</dbReference>
<keyword evidence="2" id="KW-1185">Reference proteome</keyword>
<evidence type="ECO:0008006" key="3">
    <source>
        <dbReference type="Google" id="ProtNLM"/>
    </source>
</evidence>
<gene>
    <name evidence="1" type="ORF">SAMN05660461_4819</name>
</gene>
<evidence type="ECO:0000313" key="1">
    <source>
        <dbReference type="EMBL" id="SKD08942.1"/>
    </source>
</evidence>
<protein>
    <recommendedName>
        <fullName evidence="3">Lipocalin-like domain-containing protein</fullName>
    </recommendedName>
</protein>
<dbReference type="Proteomes" id="UP000190166">
    <property type="component" value="Unassembled WGS sequence"/>
</dbReference>
<name>A0A1T5P8D8_9BACT</name>
<organism evidence="1 2">
    <name type="scientific">Chitinophaga ginsengisegetis</name>
    <dbReference type="NCBI Taxonomy" id="393003"/>
    <lineage>
        <taxon>Bacteria</taxon>
        <taxon>Pseudomonadati</taxon>
        <taxon>Bacteroidota</taxon>
        <taxon>Chitinophagia</taxon>
        <taxon>Chitinophagales</taxon>
        <taxon>Chitinophagaceae</taxon>
        <taxon>Chitinophaga</taxon>
    </lineage>
</organism>
<accession>A0A1T5P8D8</accession>
<dbReference type="AlphaFoldDB" id="A0A1T5P8D8"/>